<gene>
    <name evidence="1" type="ORF">FA15DRAFT_505465</name>
</gene>
<reference evidence="1 2" key="1">
    <citation type="journal article" date="2019" name="Nat. Ecol. Evol.">
        <title>Megaphylogeny resolves global patterns of mushroom evolution.</title>
        <authorList>
            <person name="Varga T."/>
            <person name="Krizsan K."/>
            <person name="Foldi C."/>
            <person name="Dima B."/>
            <person name="Sanchez-Garcia M."/>
            <person name="Sanchez-Ramirez S."/>
            <person name="Szollosi G.J."/>
            <person name="Szarkandi J.G."/>
            <person name="Papp V."/>
            <person name="Albert L."/>
            <person name="Andreopoulos W."/>
            <person name="Angelini C."/>
            <person name="Antonin V."/>
            <person name="Barry K.W."/>
            <person name="Bougher N.L."/>
            <person name="Buchanan P."/>
            <person name="Buyck B."/>
            <person name="Bense V."/>
            <person name="Catcheside P."/>
            <person name="Chovatia M."/>
            <person name="Cooper J."/>
            <person name="Damon W."/>
            <person name="Desjardin D."/>
            <person name="Finy P."/>
            <person name="Geml J."/>
            <person name="Haridas S."/>
            <person name="Hughes K."/>
            <person name="Justo A."/>
            <person name="Karasinski D."/>
            <person name="Kautmanova I."/>
            <person name="Kiss B."/>
            <person name="Kocsube S."/>
            <person name="Kotiranta H."/>
            <person name="LaButti K.M."/>
            <person name="Lechner B.E."/>
            <person name="Liimatainen K."/>
            <person name="Lipzen A."/>
            <person name="Lukacs Z."/>
            <person name="Mihaltcheva S."/>
            <person name="Morgado L.N."/>
            <person name="Niskanen T."/>
            <person name="Noordeloos M.E."/>
            <person name="Ohm R.A."/>
            <person name="Ortiz-Santana B."/>
            <person name="Ovrebo C."/>
            <person name="Racz N."/>
            <person name="Riley R."/>
            <person name="Savchenko A."/>
            <person name="Shiryaev A."/>
            <person name="Soop K."/>
            <person name="Spirin V."/>
            <person name="Szebenyi C."/>
            <person name="Tomsovsky M."/>
            <person name="Tulloss R.E."/>
            <person name="Uehling J."/>
            <person name="Grigoriev I.V."/>
            <person name="Vagvolgyi C."/>
            <person name="Papp T."/>
            <person name="Martin F.M."/>
            <person name="Miettinen O."/>
            <person name="Hibbett D.S."/>
            <person name="Nagy L.G."/>
        </authorList>
    </citation>
    <scope>NUCLEOTIDE SEQUENCE [LARGE SCALE GENOMIC DNA]</scope>
    <source>
        <strain evidence="1 2">CBS 121175</strain>
    </source>
</reference>
<accession>A0A5C3L979</accession>
<proteinExistence type="predicted"/>
<protein>
    <submittedName>
        <fullName evidence="1">Uncharacterized protein</fullName>
    </submittedName>
</protein>
<sequence>MIGGELLLVPAFTSGSLPSPHTRNKVGRLQMDFLSPSLERVSWVGFPFLSLDFVPPPHSYLTAISHIFDIWACNVAVDERR</sequence>
<dbReference type="EMBL" id="ML210154">
    <property type="protein sequence ID" value="TFK28586.1"/>
    <property type="molecule type" value="Genomic_DNA"/>
</dbReference>
<organism evidence="1 2">
    <name type="scientific">Coprinopsis marcescibilis</name>
    <name type="common">Agaric fungus</name>
    <name type="synonym">Psathyrella marcescibilis</name>
    <dbReference type="NCBI Taxonomy" id="230819"/>
    <lineage>
        <taxon>Eukaryota</taxon>
        <taxon>Fungi</taxon>
        <taxon>Dikarya</taxon>
        <taxon>Basidiomycota</taxon>
        <taxon>Agaricomycotina</taxon>
        <taxon>Agaricomycetes</taxon>
        <taxon>Agaricomycetidae</taxon>
        <taxon>Agaricales</taxon>
        <taxon>Agaricineae</taxon>
        <taxon>Psathyrellaceae</taxon>
        <taxon>Coprinopsis</taxon>
    </lineage>
</organism>
<evidence type="ECO:0000313" key="1">
    <source>
        <dbReference type="EMBL" id="TFK28586.1"/>
    </source>
</evidence>
<dbReference type="Proteomes" id="UP000307440">
    <property type="component" value="Unassembled WGS sequence"/>
</dbReference>
<keyword evidence="2" id="KW-1185">Reference proteome</keyword>
<name>A0A5C3L979_COPMA</name>
<dbReference type="AlphaFoldDB" id="A0A5C3L979"/>
<evidence type="ECO:0000313" key="2">
    <source>
        <dbReference type="Proteomes" id="UP000307440"/>
    </source>
</evidence>